<gene>
    <name evidence="3" type="ORF">GCM10023116_13950</name>
</gene>
<protein>
    <recommendedName>
        <fullName evidence="2">Putative regulatory protein FmdB zinc ribbon domain-containing protein</fullName>
    </recommendedName>
</protein>
<organism evidence="3 4">
    <name type="scientific">Kistimonas scapharcae</name>
    <dbReference type="NCBI Taxonomy" id="1036133"/>
    <lineage>
        <taxon>Bacteria</taxon>
        <taxon>Pseudomonadati</taxon>
        <taxon>Pseudomonadota</taxon>
        <taxon>Gammaproteobacteria</taxon>
        <taxon>Oceanospirillales</taxon>
        <taxon>Endozoicomonadaceae</taxon>
        <taxon>Kistimonas</taxon>
    </lineage>
</organism>
<dbReference type="InterPro" id="IPR013429">
    <property type="entry name" value="Regulatory_FmdB_Zinc_ribbon"/>
</dbReference>
<evidence type="ECO:0000256" key="1">
    <source>
        <dbReference type="SAM" id="MobiDB-lite"/>
    </source>
</evidence>
<evidence type="ECO:0000313" key="4">
    <source>
        <dbReference type="Proteomes" id="UP001500604"/>
    </source>
</evidence>
<dbReference type="PANTHER" id="PTHR34404:SF2">
    <property type="entry name" value="CONSERVED SERINE RICH PROTEIN"/>
    <property type="match status" value="1"/>
</dbReference>
<name>A0ABP8UZL6_9GAMM</name>
<feature type="region of interest" description="Disordered" evidence="1">
    <location>
        <begin position="66"/>
        <end position="90"/>
    </location>
</feature>
<dbReference type="SMART" id="SM00834">
    <property type="entry name" value="CxxC_CXXC_SSSS"/>
    <property type="match status" value="1"/>
</dbReference>
<keyword evidence="4" id="KW-1185">Reference proteome</keyword>
<dbReference type="Proteomes" id="UP001500604">
    <property type="component" value="Unassembled WGS sequence"/>
</dbReference>
<dbReference type="NCBIfam" id="TIGR02605">
    <property type="entry name" value="CxxC_CxxC_SSSS"/>
    <property type="match status" value="1"/>
</dbReference>
<dbReference type="Pfam" id="PF09723">
    <property type="entry name" value="Zn_ribbon_8"/>
    <property type="match status" value="1"/>
</dbReference>
<evidence type="ECO:0000313" key="3">
    <source>
        <dbReference type="EMBL" id="GAA4649121.1"/>
    </source>
</evidence>
<sequence>MPIYEYLCQSCGDTHEAIQKFSDSPLTDCPACGESALKKLLSAPSFRLKGGGWYETDFKGKKAKNVATSDNHCPSKDTKSGCGGCSATSD</sequence>
<comment type="caution">
    <text evidence="3">The sequence shown here is derived from an EMBL/GenBank/DDBJ whole genome shotgun (WGS) entry which is preliminary data.</text>
</comment>
<evidence type="ECO:0000259" key="2">
    <source>
        <dbReference type="SMART" id="SM00834"/>
    </source>
</evidence>
<feature type="domain" description="Putative regulatory protein FmdB zinc ribbon" evidence="2">
    <location>
        <begin position="1"/>
        <end position="42"/>
    </location>
</feature>
<dbReference type="PANTHER" id="PTHR34404">
    <property type="entry name" value="REGULATORY PROTEIN, FMDB FAMILY"/>
    <property type="match status" value="1"/>
</dbReference>
<accession>A0ABP8UZL6</accession>
<reference evidence="4" key="1">
    <citation type="journal article" date="2019" name="Int. J. Syst. Evol. Microbiol.">
        <title>The Global Catalogue of Microorganisms (GCM) 10K type strain sequencing project: providing services to taxonomists for standard genome sequencing and annotation.</title>
        <authorList>
            <consortium name="The Broad Institute Genomics Platform"/>
            <consortium name="The Broad Institute Genome Sequencing Center for Infectious Disease"/>
            <person name="Wu L."/>
            <person name="Ma J."/>
        </authorList>
    </citation>
    <scope>NUCLEOTIDE SEQUENCE [LARGE SCALE GENOMIC DNA]</scope>
    <source>
        <strain evidence="4">JCM 17805</strain>
    </source>
</reference>
<dbReference type="EMBL" id="BAABFL010000121">
    <property type="protein sequence ID" value="GAA4649121.1"/>
    <property type="molecule type" value="Genomic_DNA"/>
</dbReference>
<proteinExistence type="predicted"/>